<dbReference type="NCBIfam" id="NF001319">
    <property type="entry name" value="PRK00258.3-3"/>
    <property type="match status" value="1"/>
</dbReference>
<dbReference type="NCBIfam" id="TIGR00507">
    <property type="entry name" value="aroE"/>
    <property type="match status" value="1"/>
</dbReference>
<dbReference type="GO" id="GO:0050661">
    <property type="term" value="F:NADP binding"/>
    <property type="evidence" value="ECO:0007669"/>
    <property type="project" value="InterPro"/>
</dbReference>
<feature type="binding site" evidence="8">
    <location>
        <position position="318"/>
    </location>
    <ligand>
        <name>shikimate</name>
        <dbReference type="ChEBI" id="CHEBI:36208"/>
    </ligand>
</feature>
<evidence type="ECO:0000259" key="11">
    <source>
        <dbReference type="Pfam" id="PF18317"/>
    </source>
</evidence>
<comment type="subunit">
    <text evidence="8">Homodimer.</text>
</comment>
<feature type="active site" description="Proton acceptor" evidence="8">
    <location>
        <position position="160"/>
    </location>
</feature>
<dbReference type="Pfam" id="PF18317">
    <property type="entry name" value="SDH_C"/>
    <property type="match status" value="1"/>
</dbReference>
<comment type="caution">
    <text evidence="8">Lacks conserved residue(s) required for the propagation of feature annotation.</text>
</comment>
<gene>
    <name evidence="8" type="primary">aroE</name>
    <name evidence="12" type="ORF">TcarDRAFT_1564</name>
</gene>
<evidence type="ECO:0000256" key="2">
    <source>
        <dbReference type="ARBA" id="ARBA00012962"/>
    </source>
</evidence>
<proteinExistence type="inferred from homology"/>
<comment type="function">
    <text evidence="8">Involved in the biosynthesis of the chorismate, which leads to the biosynthesis of aromatic amino acids. Catalyzes the reversible NADPH linked reduction of 3-dehydroshikimate (DHSA) to yield shikimate (SA).</text>
</comment>
<keyword evidence="6 8" id="KW-0057">Aromatic amino acid biosynthesis</keyword>
<dbReference type="AlphaFoldDB" id="A1HQ25"/>
<organism evidence="12 13">
    <name type="scientific">Thermosinus carboxydivorans Nor1</name>
    <dbReference type="NCBI Taxonomy" id="401526"/>
    <lineage>
        <taxon>Bacteria</taxon>
        <taxon>Bacillati</taxon>
        <taxon>Bacillota</taxon>
        <taxon>Negativicutes</taxon>
        <taxon>Selenomonadales</taxon>
        <taxon>Sporomusaceae</taxon>
        <taxon>Thermosinus</taxon>
    </lineage>
</organism>
<dbReference type="Pfam" id="PF01488">
    <property type="entry name" value="Shikimate_DH"/>
    <property type="match status" value="1"/>
</dbReference>
<evidence type="ECO:0000259" key="9">
    <source>
        <dbReference type="Pfam" id="PF01488"/>
    </source>
</evidence>
<keyword evidence="4 8" id="KW-0521">NADP</keyword>
<dbReference type="SUPFAM" id="SSF53223">
    <property type="entry name" value="Aminoacid dehydrogenase-like, N-terminal domain"/>
    <property type="match status" value="1"/>
</dbReference>
<dbReference type="EC" id="1.1.1.25" evidence="2 8"/>
<dbReference type="GO" id="GO:0019632">
    <property type="term" value="P:shikimate metabolic process"/>
    <property type="evidence" value="ECO:0007669"/>
    <property type="project" value="InterPro"/>
</dbReference>
<feature type="domain" description="Shikimate dehydrogenase substrate binding N-terminal" evidence="10">
    <location>
        <begin position="101"/>
        <end position="183"/>
    </location>
</feature>
<dbReference type="CDD" id="cd01065">
    <property type="entry name" value="NAD_bind_Shikimate_DH"/>
    <property type="match status" value="1"/>
</dbReference>
<feature type="binding site" evidence="8">
    <location>
        <begin position="220"/>
        <end position="224"/>
    </location>
    <ligand>
        <name>NADP(+)</name>
        <dbReference type="ChEBI" id="CHEBI:58349"/>
    </ligand>
</feature>
<dbReference type="GO" id="GO:0005829">
    <property type="term" value="C:cytosol"/>
    <property type="evidence" value="ECO:0007669"/>
    <property type="project" value="TreeGrafter"/>
</dbReference>
<feature type="domain" description="SDH C-terminal" evidence="11">
    <location>
        <begin position="339"/>
        <end position="365"/>
    </location>
</feature>
<keyword evidence="3 8" id="KW-0028">Amino-acid biosynthesis</keyword>
<evidence type="ECO:0000313" key="13">
    <source>
        <dbReference type="Proteomes" id="UP000005139"/>
    </source>
</evidence>
<evidence type="ECO:0000256" key="4">
    <source>
        <dbReference type="ARBA" id="ARBA00022857"/>
    </source>
</evidence>
<reference evidence="12 13" key="1">
    <citation type="submission" date="2007-01" db="EMBL/GenBank/DDBJ databases">
        <title>Annotation of the draft genome assembly of Thermosinus carboxydivorans Nor1.</title>
        <authorList>
            <consortium name="US DOE Joint Genome Institute (JGI-ORNL)"/>
            <person name="Larimer F."/>
            <person name="Land M."/>
            <person name="Hauser L."/>
        </authorList>
    </citation>
    <scope>NUCLEOTIDE SEQUENCE [LARGE SCALE GENOMIC DNA]</scope>
    <source>
        <strain evidence="12 13">Nor1</strain>
    </source>
</reference>
<dbReference type="GO" id="GO:0009423">
    <property type="term" value="P:chorismate biosynthetic process"/>
    <property type="evidence" value="ECO:0007669"/>
    <property type="project" value="UniProtKB-UniRule"/>
</dbReference>
<evidence type="ECO:0000256" key="1">
    <source>
        <dbReference type="ARBA" id="ARBA00004871"/>
    </source>
</evidence>
<feature type="binding site" evidence="8">
    <location>
        <position position="156"/>
    </location>
    <ligand>
        <name>shikimate</name>
        <dbReference type="ChEBI" id="CHEBI:36208"/>
    </ligand>
</feature>
<dbReference type="InterPro" id="IPR036291">
    <property type="entry name" value="NAD(P)-bd_dom_sf"/>
</dbReference>
<keyword evidence="13" id="KW-1185">Reference proteome</keyword>
<feature type="binding site" evidence="8">
    <location>
        <position position="172"/>
    </location>
    <ligand>
        <name>NADP(+)</name>
        <dbReference type="ChEBI" id="CHEBI:58349"/>
    </ligand>
</feature>
<feature type="binding site" evidence="8">
    <location>
        <position position="339"/>
    </location>
    <ligand>
        <name>NADP(+)</name>
        <dbReference type="ChEBI" id="CHEBI:58349"/>
    </ligand>
</feature>
<dbReference type="Gene3D" id="3.40.50.10860">
    <property type="entry name" value="Leucine Dehydrogenase, chain A, domain 1"/>
    <property type="match status" value="1"/>
</dbReference>
<dbReference type="InterPro" id="IPR013708">
    <property type="entry name" value="Shikimate_DH-bd_N"/>
</dbReference>
<evidence type="ECO:0000256" key="7">
    <source>
        <dbReference type="ARBA" id="ARBA00049442"/>
    </source>
</evidence>
<name>A1HQ25_9FIRM</name>
<dbReference type="UniPathway" id="UPA00053">
    <property type="reaction ID" value="UER00087"/>
</dbReference>
<evidence type="ECO:0000313" key="12">
    <source>
        <dbReference type="EMBL" id="EAX47875.1"/>
    </source>
</evidence>
<comment type="pathway">
    <text evidence="1 8">Metabolic intermediate biosynthesis; chorismate biosynthesis; chorismate from D-erythrose 4-phosphate and phosphoenolpyruvate: step 4/7.</text>
</comment>
<protein>
    <recommendedName>
        <fullName evidence="2 8">Shikimate dehydrogenase (NADP(+))</fullName>
        <shortName evidence="8">SDH</shortName>
        <ecNumber evidence="2 8">1.1.1.25</ecNumber>
    </recommendedName>
</protein>
<feature type="binding site" evidence="8">
    <location>
        <position position="196"/>
    </location>
    <ligand>
        <name>shikimate</name>
        <dbReference type="ChEBI" id="CHEBI:36208"/>
    </ligand>
</feature>
<dbReference type="eggNOG" id="COG0169">
    <property type="taxonomic scope" value="Bacteria"/>
</dbReference>
<dbReference type="Pfam" id="PF08501">
    <property type="entry name" value="Shikimate_dh_N"/>
    <property type="match status" value="1"/>
</dbReference>
<feature type="binding site" evidence="8">
    <location>
        <position position="346"/>
    </location>
    <ligand>
        <name>shikimate</name>
        <dbReference type="ChEBI" id="CHEBI:36208"/>
    </ligand>
</feature>
<dbReference type="EMBL" id="AAWL01000006">
    <property type="protein sequence ID" value="EAX47875.1"/>
    <property type="molecule type" value="Genomic_DNA"/>
</dbReference>
<accession>A1HQ25</accession>
<dbReference type="Gene3D" id="3.40.50.720">
    <property type="entry name" value="NAD(P)-binding Rossmann-like Domain"/>
    <property type="match status" value="1"/>
</dbReference>
<dbReference type="InterPro" id="IPR011342">
    <property type="entry name" value="Shikimate_DH"/>
</dbReference>
<dbReference type="InterPro" id="IPR046346">
    <property type="entry name" value="Aminoacid_DH-like_N_sf"/>
</dbReference>
<comment type="similarity">
    <text evidence="8">Belongs to the shikimate dehydrogenase family.</text>
</comment>
<feature type="binding site" evidence="8">
    <location>
        <begin position="109"/>
        <end position="111"/>
    </location>
    <ligand>
        <name>shikimate</name>
        <dbReference type="ChEBI" id="CHEBI:36208"/>
    </ligand>
</feature>
<dbReference type="InterPro" id="IPR006151">
    <property type="entry name" value="Shikm_DH/Glu-tRNA_Rdtase"/>
</dbReference>
<keyword evidence="5 8" id="KW-0560">Oxidoreductase</keyword>
<sequence>MADCPGRALAFVKPYPGYRKPGVSLRCQLCWRAQGESFLRPFDAYRAVRRGFGGRRRGRNDPICRGRLCVSREGAGENVGLAGPAAGGVLMITGKTRPIALFGWPVEHSLSPAMQNAAFRYLGLDYVYLPLAVKPDNLGAAIAGLKAMGFAGANVTIPHKVAVMAYLDALDDTARMVGAVNTIIIEDGRATGHNTDAAAFIAALAAAGVKPNGKRVVLLGAGGAARAVAAGLIHHDAAQITVVARSGDKAATLAASFAAKDPIISAVPWATAEFSRQLAECDLLVNCTPVGMWPNSHEMPDIDWEQLNPGAVVCDLIYNPQETRLLLEAARRGHQTVCGVGMLVEQGALAFTLWTGHEAPREIMAGILKQRLHELTVL</sequence>
<evidence type="ECO:0000256" key="8">
    <source>
        <dbReference type="HAMAP-Rule" id="MF_00222"/>
    </source>
</evidence>
<dbReference type="Proteomes" id="UP000005139">
    <property type="component" value="Unassembled WGS sequence"/>
</dbReference>
<reference evidence="12 13" key="2">
    <citation type="submission" date="2007-01" db="EMBL/GenBank/DDBJ databases">
        <title>Sequencing of the draft genome and assembly of Thermosinus carboxydivorans Nor1.</title>
        <authorList>
            <consortium name="US DOE Joint Genome Institute (JGI-PGF)"/>
            <person name="Copeland A."/>
            <person name="Lucas S."/>
            <person name="Lapidus A."/>
            <person name="Barry K."/>
            <person name="Glavina del Rio T."/>
            <person name="Dalin E."/>
            <person name="Tice H."/>
            <person name="Bruce D."/>
            <person name="Pitluck S."/>
            <person name="Richardson P."/>
        </authorList>
    </citation>
    <scope>NUCLEOTIDE SEQUENCE [LARGE SCALE GENOMIC DNA]</scope>
    <source>
        <strain evidence="12 13">Nor1</strain>
    </source>
</reference>
<evidence type="ECO:0000256" key="3">
    <source>
        <dbReference type="ARBA" id="ARBA00022605"/>
    </source>
</evidence>
<dbReference type="HAMAP" id="MF_00222">
    <property type="entry name" value="Shikimate_DH_AroE"/>
    <property type="match status" value="1"/>
</dbReference>
<feature type="domain" description="Quinate/shikimate 5-dehydrogenase/glutamyl-tRNA reductase" evidence="9">
    <location>
        <begin position="212"/>
        <end position="288"/>
    </location>
</feature>
<dbReference type="PANTHER" id="PTHR21089">
    <property type="entry name" value="SHIKIMATE DEHYDROGENASE"/>
    <property type="match status" value="1"/>
</dbReference>
<comment type="catalytic activity">
    <reaction evidence="7 8">
        <text>shikimate + NADP(+) = 3-dehydroshikimate + NADPH + H(+)</text>
        <dbReference type="Rhea" id="RHEA:17737"/>
        <dbReference type="ChEBI" id="CHEBI:15378"/>
        <dbReference type="ChEBI" id="CHEBI:16630"/>
        <dbReference type="ChEBI" id="CHEBI:36208"/>
        <dbReference type="ChEBI" id="CHEBI:57783"/>
        <dbReference type="ChEBI" id="CHEBI:58349"/>
        <dbReference type="EC" id="1.1.1.25"/>
    </reaction>
</comment>
<dbReference type="GO" id="GO:0004764">
    <property type="term" value="F:shikimate 3-dehydrogenase (NADP+) activity"/>
    <property type="evidence" value="ECO:0007669"/>
    <property type="project" value="UniProtKB-UniRule"/>
</dbReference>
<evidence type="ECO:0000256" key="6">
    <source>
        <dbReference type="ARBA" id="ARBA00023141"/>
    </source>
</evidence>
<dbReference type="GO" id="GO:0008652">
    <property type="term" value="P:amino acid biosynthetic process"/>
    <property type="evidence" value="ECO:0007669"/>
    <property type="project" value="UniProtKB-KW"/>
</dbReference>
<dbReference type="PANTHER" id="PTHR21089:SF1">
    <property type="entry name" value="BIFUNCTIONAL 3-DEHYDROQUINATE DEHYDRATASE_SHIKIMATE DEHYDROGENASE, CHLOROPLASTIC"/>
    <property type="match status" value="1"/>
</dbReference>
<evidence type="ECO:0000256" key="5">
    <source>
        <dbReference type="ARBA" id="ARBA00023002"/>
    </source>
</evidence>
<feature type="binding site" evidence="8">
    <location>
        <position position="181"/>
    </location>
    <ligand>
        <name>shikimate</name>
        <dbReference type="ChEBI" id="CHEBI:36208"/>
    </ligand>
</feature>
<feature type="binding site" evidence="8">
    <location>
        <position position="316"/>
    </location>
    <ligand>
        <name>NADP(+)</name>
        <dbReference type="ChEBI" id="CHEBI:58349"/>
    </ligand>
</feature>
<dbReference type="InterPro" id="IPR022893">
    <property type="entry name" value="Shikimate_DH_fam"/>
</dbReference>
<comment type="caution">
    <text evidence="12">The sequence shown here is derived from an EMBL/GenBank/DDBJ whole genome shotgun (WGS) entry which is preliminary data.</text>
</comment>
<evidence type="ECO:0000259" key="10">
    <source>
        <dbReference type="Pfam" id="PF08501"/>
    </source>
</evidence>
<dbReference type="InterPro" id="IPR041121">
    <property type="entry name" value="SDH_C"/>
</dbReference>
<dbReference type="SUPFAM" id="SSF51735">
    <property type="entry name" value="NAD(P)-binding Rossmann-fold domains"/>
    <property type="match status" value="1"/>
</dbReference>
<dbReference type="GO" id="GO:0009073">
    <property type="term" value="P:aromatic amino acid family biosynthetic process"/>
    <property type="evidence" value="ECO:0007669"/>
    <property type="project" value="UniProtKB-KW"/>
</dbReference>
<dbReference type="NCBIfam" id="NF001314">
    <property type="entry name" value="PRK00258.2-2"/>
    <property type="match status" value="1"/>
</dbReference>